<dbReference type="PROSITE" id="PS51755">
    <property type="entry name" value="OMPR_PHOB"/>
    <property type="match status" value="1"/>
</dbReference>
<dbReference type="Pfam" id="PF00072">
    <property type="entry name" value="Response_reg"/>
    <property type="match status" value="1"/>
</dbReference>
<evidence type="ECO:0000313" key="12">
    <source>
        <dbReference type="EMBL" id="NEU04283.1"/>
    </source>
</evidence>
<dbReference type="PANTHER" id="PTHR48111">
    <property type="entry name" value="REGULATOR OF RPOS"/>
    <property type="match status" value="1"/>
</dbReference>
<dbReference type="SMART" id="SM00448">
    <property type="entry name" value="REC"/>
    <property type="match status" value="1"/>
</dbReference>
<dbReference type="GO" id="GO:0005829">
    <property type="term" value="C:cytosol"/>
    <property type="evidence" value="ECO:0007669"/>
    <property type="project" value="TreeGrafter"/>
</dbReference>
<dbReference type="InterPro" id="IPR001867">
    <property type="entry name" value="OmpR/PhoB-type_DNA-bd"/>
</dbReference>
<evidence type="ECO:0000256" key="9">
    <source>
        <dbReference type="PROSITE-ProRule" id="PRU01091"/>
    </source>
</evidence>
<dbReference type="GO" id="GO:0032993">
    <property type="term" value="C:protein-DNA complex"/>
    <property type="evidence" value="ECO:0007669"/>
    <property type="project" value="TreeGrafter"/>
</dbReference>
<accession>A0A6M0H2G1</accession>
<dbReference type="SUPFAM" id="SSF52172">
    <property type="entry name" value="CheY-like"/>
    <property type="match status" value="1"/>
</dbReference>
<evidence type="ECO:0000256" key="2">
    <source>
        <dbReference type="ARBA" id="ARBA00022553"/>
    </source>
</evidence>
<dbReference type="Proteomes" id="UP000481872">
    <property type="component" value="Unassembled WGS sequence"/>
</dbReference>
<dbReference type="Pfam" id="PF00486">
    <property type="entry name" value="Trans_reg_C"/>
    <property type="match status" value="1"/>
</dbReference>
<evidence type="ECO:0000259" key="10">
    <source>
        <dbReference type="PROSITE" id="PS50110"/>
    </source>
</evidence>
<evidence type="ECO:0000256" key="4">
    <source>
        <dbReference type="ARBA" id="ARBA00023015"/>
    </source>
</evidence>
<name>A0A6M0H2G1_9CLOT</name>
<dbReference type="Gene3D" id="1.10.10.10">
    <property type="entry name" value="Winged helix-like DNA-binding domain superfamily/Winged helix DNA-binding domain"/>
    <property type="match status" value="1"/>
</dbReference>
<dbReference type="GO" id="GO:0000156">
    <property type="term" value="F:phosphorelay response regulator activity"/>
    <property type="evidence" value="ECO:0007669"/>
    <property type="project" value="TreeGrafter"/>
</dbReference>
<evidence type="ECO:0000256" key="8">
    <source>
        <dbReference type="PROSITE-ProRule" id="PRU00169"/>
    </source>
</evidence>
<organism evidence="12 13">
    <name type="scientific">Clostridium senegalense</name>
    <dbReference type="NCBI Taxonomy" id="1465809"/>
    <lineage>
        <taxon>Bacteria</taxon>
        <taxon>Bacillati</taxon>
        <taxon>Bacillota</taxon>
        <taxon>Clostridia</taxon>
        <taxon>Eubacteriales</taxon>
        <taxon>Clostridiaceae</taxon>
        <taxon>Clostridium</taxon>
    </lineage>
</organism>
<keyword evidence="3" id="KW-0902">Two-component regulatory system</keyword>
<dbReference type="Gene3D" id="6.10.250.690">
    <property type="match status" value="1"/>
</dbReference>
<protein>
    <recommendedName>
        <fullName evidence="1">Stage 0 sporulation protein A homolog</fullName>
    </recommendedName>
</protein>
<keyword evidence="13" id="KW-1185">Reference proteome</keyword>
<dbReference type="CDD" id="cd00383">
    <property type="entry name" value="trans_reg_C"/>
    <property type="match status" value="1"/>
</dbReference>
<evidence type="ECO:0000256" key="5">
    <source>
        <dbReference type="ARBA" id="ARBA00023125"/>
    </source>
</evidence>
<dbReference type="SMART" id="SM00862">
    <property type="entry name" value="Trans_reg_C"/>
    <property type="match status" value="1"/>
</dbReference>
<keyword evidence="6" id="KW-0804">Transcription</keyword>
<comment type="function">
    <text evidence="7">May play the central regulatory role in sporulation. It may be an element of the effector pathway responsible for the activation of sporulation genes in response to nutritional stress. Spo0A may act in concert with spo0H (a sigma factor) to control the expression of some genes that are critical to the sporulation process.</text>
</comment>
<evidence type="ECO:0000259" key="11">
    <source>
        <dbReference type="PROSITE" id="PS51755"/>
    </source>
</evidence>
<keyword evidence="5 9" id="KW-0238">DNA-binding</keyword>
<dbReference type="Gene3D" id="3.40.50.2300">
    <property type="match status" value="1"/>
</dbReference>
<keyword evidence="4" id="KW-0805">Transcription regulation</keyword>
<dbReference type="PROSITE" id="PS50110">
    <property type="entry name" value="RESPONSE_REGULATORY"/>
    <property type="match status" value="1"/>
</dbReference>
<dbReference type="GO" id="GO:0000976">
    <property type="term" value="F:transcription cis-regulatory region binding"/>
    <property type="evidence" value="ECO:0007669"/>
    <property type="project" value="TreeGrafter"/>
</dbReference>
<sequence length="231" mass="26663">MDRNVNILVVEDDEDINRIIRKILVKEGYNVKSAYSGTEGKLYINMEDFKLIILDLMLPGMTGEELISYIRETKNMPVIVISAKKSQDDKINLLKLGADDFICKPFDINEVLARVQAQLRRYTKFNSIKENNEPLIYKELVLDKELVEVKVKGKKIALTAKEFSILELLLSYPKKVFTRANLFEKVWNDDFLGDDKTINVHISNIRSKISVVDNRNEYIKTVWGIGFKLGE</sequence>
<feature type="modified residue" description="4-aspartylphosphate" evidence="8">
    <location>
        <position position="55"/>
    </location>
</feature>
<evidence type="ECO:0000256" key="3">
    <source>
        <dbReference type="ARBA" id="ARBA00023012"/>
    </source>
</evidence>
<dbReference type="InterPro" id="IPR001789">
    <property type="entry name" value="Sig_transdc_resp-reg_receiver"/>
</dbReference>
<evidence type="ECO:0000256" key="6">
    <source>
        <dbReference type="ARBA" id="ARBA00023163"/>
    </source>
</evidence>
<dbReference type="InterPro" id="IPR039420">
    <property type="entry name" value="WalR-like"/>
</dbReference>
<feature type="domain" description="OmpR/PhoB-type" evidence="11">
    <location>
        <begin position="132"/>
        <end position="231"/>
    </location>
</feature>
<dbReference type="InterPro" id="IPR011006">
    <property type="entry name" value="CheY-like_superfamily"/>
</dbReference>
<comment type="caution">
    <text evidence="12">The sequence shown here is derived from an EMBL/GenBank/DDBJ whole genome shotgun (WGS) entry which is preliminary data.</text>
</comment>
<gene>
    <name evidence="12" type="ORF">G3M99_05280</name>
</gene>
<evidence type="ECO:0000256" key="7">
    <source>
        <dbReference type="ARBA" id="ARBA00024867"/>
    </source>
</evidence>
<dbReference type="PANTHER" id="PTHR48111:SF2">
    <property type="entry name" value="RESPONSE REGULATOR SAER"/>
    <property type="match status" value="1"/>
</dbReference>
<reference evidence="12 13" key="1">
    <citation type="submission" date="2020-02" db="EMBL/GenBank/DDBJ databases">
        <title>Genome assembly of a novel Clostridium senegalense strain.</title>
        <authorList>
            <person name="Gupta T.B."/>
            <person name="Jauregui R."/>
            <person name="Maclean P."/>
            <person name="Nawarathana A."/>
            <person name="Brightwell G."/>
        </authorList>
    </citation>
    <scope>NUCLEOTIDE SEQUENCE [LARGE SCALE GENOMIC DNA]</scope>
    <source>
        <strain evidence="12 13">AGRFS4</strain>
    </source>
</reference>
<dbReference type="FunFam" id="1.10.10.10:FF:000018">
    <property type="entry name" value="DNA-binding response regulator ResD"/>
    <property type="match status" value="1"/>
</dbReference>
<feature type="DNA-binding region" description="OmpR/PhoB-type" evidence="9">
    <location>
        <begin position="132"/>
        <end position="231"/>
    </location>
</feature>
<dbReference type="AlphaFoldDB" id="A0A6M0H2G1"/>
<dbReference type="GO" id="GO:0006355">
    <property type="term" value="P:regulation of DNA-templated transcription"/>
    <property type="evidence" value="ECO:0007669"/>
    <property type="project" value="InterPro"/>
</dbReference>
<evidence type="ECO:0000313" key="13">
    <source>
        <dbReference type="Proteomes" id="UP000481872"/>
    </source>
</evidence>
<dbReference type="EMBL" id="JAAGPU010000006">
    <property type="protein sequence ID" value="NEU04283.1"/>
    <property type="molecule type" value="Genomic_DNA"/>
</dbReference>
<dbReference type="RefSeq" id="WP_061995196.1">
    <property type="nucleotide sequence ID" value="NZ_JAAGPU010000006.1"/>
</dbReference>
<dbReference type="InterPro" id="IPR036388">
    <property type="entry name" value="WH-like_DNA-bd_sf"/>
</dbReference>
<keyword evidence="2 8" id="KW-0597">Phosphoprotein</keyword>
<feature type="domain" description="Response regulatory" evidence="10">
    <location>
        <begin position="6"/>
        <end position="119"/>
    </location>
</feature>
<proteinExistence type="predicted"/>
<evidence type="ECO:0000256" key="1">
    <source>
        <dbReference type="ARBA" id="ARBA00018672"/>
    </source>
</evidence>